<feature type="compositionally biased region" description="Basic and acidic residues" evidence="1">
    <location>
        <begin position="1036"/>
        <end position="1045"/>
    </location>
</feature>
<dbReference type="KEGG" id="bbes:BESB_053970"/>
<feature type="compositionally biased region" description="Basic and acidic residues" evidence="1">
    <location>
        <begin position="823"/>
        <end position="849"/>
    </location>
</feature>
<dbReference type="EMBL" id="NWUJ01000004">
    <property type="protein sequence ID" value="PFH35746.1"/>
    <property type="molecule type" value="Genomic_DNA"/>
</dbReference>
<feature type="compositionally biased region" description="Pro residues" evidence="1">
    <location>
        <begin position="1"/>
        <end position="12"/>
    </location>
</feature>
<feature type="region of interest" description="Disordered" evidence="1">
    <location>
        <begin position="1"/>
        <end position="142"/>
    </location>
</feature>
<feature type="compositionally biased region" description="Basic and acidic residues" evidence="1">
    <location>
        <begin position="315"/>
        <end position="349"/>
    </location>
</feature>
<feature type="compositionally biased region" description="Basic and acidic residues" evidence="1">
    <location>
        <begin position="490"/>
        <end position="521"/>
    </location>
</feature>
<feature type="compositionally biased region" description="Basic and acidic residues" evidence="1">
    <location>
        <begin position="374"/>
        <end position="460"/>
    </location>
</feature>
<gene>
    <name evidence="2" type="ORF">BESB_053970</name>
</gene>
<evidence type="ECO:0000313" key="3">
    <source>
        <dbReference type="Proteomes" id="UP000224006"/>
    </source>
</evidence>
<feature type="region of interest" description="Disordered" evidence="1">
    <location>
        <begin position="1437"/>
        <end position="1475"/>
    </location>
</feature>
<feature type="compositionally biased region" description="Basic and acidic residues" evidence="1">
    <location>
        <begin position="665"/>
        <end position="676"/>
    </location>
</feature>
<evidence type="ECO:0000256" key="1">
    <source>
        <dbReference type="SAM" id="MobiDB-lite"/>
    </source>
</evidence>
<feature type="compositionally biased region" description="Basic and acidic residues" evidence="1">
    <location>
        <begin position="70"/>
        <end position="100"/>
    </location>
</feature>
<feature type="compositionally biased region" description="Pro residues" evidence="1">
    <location>
        <begin position="890"/>
        <end position="900"/>
    </location>
</feature>
<feature type="region of interest" description="Disordered" evidence="1">
    <location>
        <begin position="1036"/>
        <end position="1084"/>
    </location>
</feature>
<feature type="compositionally biased region" description="Basic residues" evidence="1">
    <location>
        <begin position="1488"/>
        <end position="1502"/>
    </location>
</feature>
<feature type="region of interest" description="Disordered" evidence="1">
    <location>
        <begin position="183"/>
        <end position="729"/>
    </location>
</feature>
<feature type="region of interest" description="Disordered" evidence="1">
    <location>
        <begin position="1487"/>
        <end position="1553"/>
    </location>
</feature>
<feature type="compositionally biased region" description="Basic and acidic residues" evidence="1">
    <location>
        <begin position="1782"/>
        <end position="1801"/>
    </location>
</feature>
<feature type="compositionally biased region" description="Low complexity" evidence="1">
    <location>
        <begin position="929"/>
        <end position="946"/>
    </location>
</feature>
<feature type="compositionally biased region" description="Pro residues" evidence="1">
    <location>
        <begin position="1535"/>
        <end position="1553"/>
    </location>
</feature>
<feature type="compositionally biased region" description="Basic and acidic residues" evidence="1">
    <location>
        <begin position="1877"/>
        <end position="1892"/>
    </location>
</feature>
<feature type="region of interest" description="Disordered" evidence="1">
    <location>
        <begin position="928"/>
        <end position="947"/>
    </location>
</feature>
<accession>A0A2A9MIF6</accession>
<feature type="region of interest" description="Disordered" evidence="1">
    <location>
        <begin position="1204"/>
        <end position="1224"/>
    </location>
</feature>
<feature type="compositionally biased region" description="Basic and acidic residues" evidence="1">
    <location>
        <begin position="714"/>
        <end position="729"/>
    </location>
</feature>
<feature type="region of interest" description="Disordered" evidence="1">
    <location>
        <begin position="1916"/>
        <end position="1936"/>
    </location>
</feature>
<dbReference type="RefSeq" id="XP_029219755.1">
    <property type="nucleotide sequence ID" value="XM_029363832.1"/>
</dbReference>
<feature type="region of interest" description="Disordered" evidence="1">
    <location>
        <begin position="1759"/>
        <end position="1902"/>
    </location>
</feature>
<feature type="compositionally biased region" description="Low complexity" evidence="1">
    <location>
        <begin position="38"/>
        <end position="61"/>
    </location>
</feature>
<organism evidence="2 3">
    <name type="scientific">Besnoitia besnoiti</name>
    <name type="common">Apicomplexan protozoan</name>
    <dbReference type="NCBI Taxonomy" id="94643"/>
    <lineage>
        <taxon>Eukaryota</taxon>
        <taxon>Sar</taxon>
        <taxon>Alveolata</taxon>
        <taxon>Apicomplexa</taxon>
        <taxon>Conoidasida</taxon>
        <taxon>Coccidia</taxon>
        <taxon>Eucoccidiorida</taxon>
        <taxon>Eimeriorina</taxon>
        <taxon>Sarcocystidae</taxon>
        <taxon>Besnoitia</taxon>
    </lineage>
</organism>
<evidence type="ECO:0000313" key="2">
    <source>
        <dbReference type="EMBL" id="PFH35746.1"/>
    </source>
</evidence>
<feature type="compositionally biased region" description="Basic and acidic residues" evidence="1">
    <location>
        <begin position="584"/>
        <end position="598"/>
    </location>
</feature>
<feature type="compositionally biased region" description="Low complexity" evidence="1">
    <location>
        <begin position="227"/>
        <end position="255"/>
    </location>
</feature>
<protein>
    <submittedName>
        <fullName evidence="2">Uncharacterized protein</fullName>
    </submittedName>
</protein>
<dbReference type="GeneID" id="40310326"/>
<keyword evidence="3" id="KW-1185">Reference proteome</keyword>
<dbReference type="VEuPathDB" id="ToxoDB:BESB_053970"/>
<feature type="compositionally biased region" description="Basic and acidic residues" evidence="1">
    <location>
        <begin position="264"/>
        <end position="276"/>
    </location>
</feature>
<feature type="compositionally biased region" description="Basic and acidic residues" evidence="1">
    <location>
        <begin position="1848"/>
        <end position="1866"/>
    </location>
</feature>
<proteinExistence type="predicted"/>
<comment type="caution">
    <text evidence="2">The sequence shown here is derived from an EMBL/GenBank/DDBJ whole genome shotgun (WGS) entry which is preliminary data.</text>
</comment>
<feature type="compositionally biased region" description="Low complexity" evidence="1">
    <location>
        <begin position="901"/>
        <end position="919"/>
    </location>
</feature>
<feature type="compositionally biased region" description="Basic and acidic residues" evidence="1">
    <location>
        <begin position="533"/>
        <end position="576"/>
    </location>
</feature>
<dbReference type="OrthoDB" id="10603706at2759"/>
<sequence>MSPPLPQEPPPQASAQHPPKMFLSRAFVARGTGDQPWSSTSPLSSPSSTASSFSFPRPSSLKRGNPESSSEPRPHARRLGDDKGEGRGNGESLEGDKQADAGDQSRTGPCHDAIVKETAKSAQKPETGNHAPDKEEPSNCLPGILGIISLSNGEGWVPEEGAWTARSSTRCTTGGRDALSVLTSSDGAEQTQRGHREERGASEEAGYFPFPGQEGDTATLMSEPQKPLVSPASSLSSVLSPSSSRSVAALLALLLARRKREKERRRQERKEGEASETKSGPKKSRTAREPRAPEASEEAGPEPLGDRQSAARAPQGDDRELPARTERDRRRGEEEPGSERGSRVDRRTAAGEQGSVPAGEAAGWRNATARGAMHARDSRASGDAEARALPRGEKKAEGRDTTRRFAPSWKEREGAFKAASHSEDSGEEFRPERGDTSQQRRTERDEFAHVANTAERERRPLSAPHSRRPPACRQSTRGDLLDASNGGEHASAEEERRTLRPEPRSPRECSRRPVSVRDRRGQATKAHPGGRAETGKALRGEARFVSEHKEERRAVPARSEHSKTKQRGERRDREQASKTTRSTSSDREQSAELERVGARESCALRPKRDVERGTAAKRKSRDVRSLPVSDKRRHTPGADAFSGGLAEKACIGRPRSRRQSLSSHLDSDATAIRDSDSEAGDSVDPGDARRETRARRRESASSLSDWKYAGEALSRIRQDRSELRKETDARRFHLYLAARERRASLAQATTKQTSRQHAKTLRPQTEVNPRAGVSIPRRQRRASPLEEEDEQREEDKRDAHEESEEDYLDFLLFTDKKGRARRRESAAMRGDESPRQERRQGEPESRDAEANPESALPSPLARVRRLGESLDDVIARLEDRREFLRRQKVPSPPPSPPPQHVSPSEYVSSSPPSSVACSPALRHPPLSPSPFALAAPPRPQAASPAPLVSHGGARIALSAEKQTALSTPSATALAMHAGSLSCFSRLALLSHPVLFASRKTPTSPYTVSPLECAENSSSLSRSLPFPHPLTLVALPVEDRGARRTAESGAYEPSNEPREGSPFGLPGALRPQNSSLRRASRSVPPRAFSPSCALFARAFGAQADPASSYVGRVPAEGASRRVLDSFSHLDRQTKNRSLPRRNAQPLLHPEQAEGSFAAACVAGQGRSRLHAGGLAVPLSPPSSFHAPVASFASLMPEERWRAPGGARASPLLRQEASVPASQEDMRERVDRRGSASPPRAFTVSPVCALPFSRSPRCAESADAADDRTLRARMQAPASGTSCAASPGSCCRLCGKARILCVCEARDEGQGDAHGWRPGGPLFYDPVPSSPGFPLSLASTPAFPFPASPSALPSGQGGGLETGFCVPAGVAAQSPTWSQLAAERERESRSLPAQLPHLHAAALHPLSFVAPNAPGVSPYCLPPEASGVAPSLPEMPAVPPSYPPGAGELSPPLLAGRPSASSRPPPARPRARESVARGSDRLLNILQQRYGHHPPQHLRERRRSSSSSSTASASRRKGAEKRKAATQGEPRGRLSPGPVPPWRVPAPAGPSPPPTIAAGPCRYPAACLPRAQPRGIGWSKLGPFGAKHLILTKLIDNLEIAQRQINSRGKQQGPGAARASPAVPAAAAGAPVYSAFADLRTVEQQGKDIFNALNCRWRQFKASGGAAASAEETTDFWRRGCPADSRDAYPVDGAQPQAFGAHAEPTEQDVCAAKGAEFQNRLSSLNKKMAAVVGREYQLLYEFERARRNWRRETELPLKKNSSAALDVPSTPPSTPPSLAREAAASREERTGRQARQDEEHAVSVEGDGIECRQPGESQVKAQTAERTRVGGSAQRKREGDRVSAAGASGREDREGGARRRLERKRSEVLSPPSLAGRRIFDSDIEREKRERLTRPRTRSSVSCAPLDRRSVEFSARRARFVSPDSSSTSPRLPPPGREWGGVRHFCSVPSRPYSRFLRTPSQSKTECEGVALPLSGLPFAAAPAPYAALPPRQSLPRAPWAVLEAARQRRVSSKPDDDFRAGAEPKDASLDPDVAAFVRSGGGQFGEFGLRVLEGKQEILQRQLVNSEARRTVEKALREASRLDPFLVRTEEEMLHCIGKHLGKRQKK</sequence>
<reference evidence="2 3" key="1">
    <citation type="submission" date="2017-09" db="EMBL/GenBank/DDBJ databases">
        <title>Genome sequencing of Besnoitia besnoiti strain Bb-Ger1.</title>
        <authorList>
            <person name="Schares G."/>
            <person name="Venepally P."/>
            <person name="Lorenzi H.A."/>
        </authorList>
    </citation>
    <scope>NUCLEOTIDE SEQUENCE [LARGE SCALE GENOMIC DNA]</scope>
    <source>
        <strain evidence="2 3">Bb-Ger1</strain>
    </source>
</reference>
<feature type="compositionally biased region" description="Basic and acidic residues" evidence="1">
    <location>
        <begin position="192"/>
        <end position="202"/>
    </location>
</feature>
<feature type="region of interest" description="Disordered" evidence="1">
    <location>
        <begin position="884"/>
        <end position="922"/>
    </location>
</feature>
<feature type="region of interest" description="Disordered" evidence="1">
    <location>
        <begin position="743"/>
        <end position="863"/>
    </location>
</feature>
<dbReference type="Proteomes" id="UP000224006">
    <property type="component" value="Chromosome IV"/>
</dbReference>
<name>A0A2A9MIF6_BESBE</name>